<accession>A0A1Y2MLR2</accession>
<feature type="signal peptide" evidence="1">
    <location>
        <begin position="1"/>
        <end position="30"/>
    </location>
</feature>
<protein>
    <submittedName>
        <fullName evidence="2">Uncharacterized protein</fullName>
    </submittedName>
</protein>
<dbReference type="Proteomes" id="UP000194360">
    <property type="component" value="Unassembled WGS sequence"/>
</dbReference>
<evidence type="ECO:0000313" key="3">
    <source>
        <dbReference type="Proteomes" id="UP000194360"/>
    </source>
</evidence>
<feature type="chain" id="PRO_5038641442" evidence="1">
    <location>
        <begin position="31"/>
        <end position="46"/>
    </location>
</feature>
<dbReference type="EMBL" id="MIGB01000043">
    <property type="protein sequence ID" value="OSY36082.1"/>
    <property type="molecule type" value="Genomic_DNA"/>
</dbReference>
<evidence type="ECO:0000313" key="2">
    <source>
        <dbReference type="EMBL" id="OSY36082.1"/>
    </source>
</evidence>
<keyword evidence="1" id="KW-0732">Signal</keyword>
<dbReference type="RefSeq" id="WP_158092300.1">
    <property type="nucleotide sequence ID" value="NZ_AP018920.1"/>
</dbReference>
<sequence>MTRRLAWVAAAPLLALAVLASATYTLAVTAANTVIDYGAFDDEDEL</sequence>
<gene>
    <name evidence="2" type="ORF">BG845_05597</name>
</gene>
<reference evidence="2 3" key="1">
    <citation type="submission" date="2016-09" db="EMBL/GenBank/DDBJ databases">
        <title>Pseudonocardia autotrophica DSM535, a candidate organism with high potential of specific P450 cytochromes.</title>
        <authorList>
            <person name="Grumaz C."/>
            <person name="Vainshtein Y."/>
            <person name="Kirstahler P."/>
            <person name="Sohn K."/>
        </authorList>
    </citation>
    <scope>NUCLEOTIDE SEQUENCE [LARGE SCALE GENOMIC DNA]</scope>
    <source>
        <strain evidence="2 3">DSM 535</strain>
    </source>
</reference>
<dbReference type="STRING" id="2074.BG845_05597"/>
<comment type="caution">
    <text evidence="2">The sequence shown here is derived from an EMBL/GenBank/DDBJ whole genome shotgun (WGS) entry which is preliminary data.</text>
</comment>
<name>A0A1Y2MLR2_PSEAH</name>
<organism evidence="2 3">
    <name type="scientific">Pseudonocardia autotrophica</name>
    <name type="common">Amycolata autotrophica</name>
    <name type="synonym">Nocardia autotrophica</name>
    <dbReference type="NCBI Taxonomy" id="2074"/>
    <lineage>
        <taxon>Bacteria</taxon>
        <taxon>Bacillati</taxon>
        <taxon>Actinomycetota</taxon>
        <taxon>Actinomycetes</taxon>
        <taxon>Pseudonocardiales</taxon>
        <taxon>Pseudonocardiaceae</taxon>
        <taxon>Pseudonocardia</taxon>
    </lineage>
</organism>
<evidence type="ECO:0000256" key="1">
    <source>
        <dbReference type="SAM" id="SignalP"/>
    </source>
</evidence>
<dbReference type="AlphaFoldDB" id="A0A1Y2MLR2"/>
<keyword evidence="3" id="KW-1185">Reference proteome</keyword>
<proteinExistence type="predicted"/>